<dbReference type="SUPFAM" id="SSF52833">
    <property type="entry name" value="Thioredoxin-like"/>
    <property type="match status" value="1"/>
</dbReference>
<dbReference type="Pfam" id="PF10262">
    <property type="entry name" value="Rdx"/>
    <property type="match status" value="1"/>
</dbReference>
<evidence type="ECO:0000256" key="3">
    <source>
        <dbReference type="SAM" id="SignalP"/>
    </source>
</evidence>
<evidence type="ECO:0000313" key="7">
    <source>
        <dbReference type="Proteomes" id="UP000583929"/>
    </source>
</evidence>
<proteinExistence type="predicted"/>
<dbReference type="InterPro" id="IPR019389">
    <property type="entry name" value="Selenoprotein_T"/>
</dbReference>
<dbReference type="Gene3D" id="3.40.30.10">
    <property type="entry name" value="Glutaredoxin"/>
    <property type="match status" value="2"/>
</dbReference>
<dbReference type="PANTHER" id="PTHR13544">
    <property type="entry name" value="SELENOPROTEIN T"/>
    <property type="match status" value="1"/>
</dbReference>
<comment type="caution">
    <text evidence="5">The sequence shown here is derived from an EMBL/GenBank/DDBJ whole genome shotgun (WGS) entry which is preliminary data.</text>
</comment>
<reference evidence="6 7" key="1">
    <citation type="journal article" date="2020" name="bioRxiv">
        <title>Sequence and annotation of 42 cannabis genomes reveals extensive copy number variation in cannabinoid synthesis and pathogen resistance genes.</title>
        <authorList>
            <person name="Mckernan K.J."/>
            <person name="Helbert Y."/>
            <person name="Kane L.T."/>
            <person name="Ebling H."/>
            <person name="Zhang L."/>
            <person name="Liu B."/>
            <person name="Eaton Z."/>
            <person name="Mclaughlin S."/>
            <person name="Kingan S."/>
            <person name="Baybayan P."/>
            <person name="Concepcion G."/>
            <person name="Jordan M."/>
            <person name="Riva A."/>
            <person name="Barbazuk W."/>
            <person name="Harkins T."/>
        </authorList>
    </citation>
    <scope>NUCLEOTIDE SEQUENCE [LARGE SCALE GENOMIC DNA]</scope>
    <source>
        <strain evidence="6 7">cv. Jamaican Lion 4</strain>
        <strain evidence="5">Father</strain>
        <strain evidence="4">Mother</strain>
        <tissue evidence="5">Leaf</tissue>
    </source>
</reference>
<organism evidence="5 7">
    <name type="scientific">Cannabis sativa</name>
    <name type="common">Hemp</name>
    <name type="synonym">Marijuana</name>
    <dbReference type="NCBI Taxonomy" id="3483"/>
    <lineage>
        <taxon>Eukaryota</taxon>
        <taxon>Viridiplantae</taxon>
        <taxon>Streptophyta</taxon>
        <taxon>Embryophyta</taxon>
        <taxon>Tracheophyta</taxon>
        <taxon>Spermatophyta</taxon>
        <taxon>Magnoliopsida</taxon>
        <taxon>eudicotyledons</taxon>
        <taxon>Gunneridae</taxon>
        <taxon>Pentapetalae</taxon>
        <taxon>rosids</taxon>
        <taxon>fabids</taxon>
        <taxon>Rosales</taxon>
        <taxon>Cannabaceae</taxon>
        <taxon>Cannabis</taxon>
    </lineage>
</organism>
<sequence length="226" mass="24763">MDRTQLLLVGLPIFLLCTDVVNLFTPAPPKPQSQPQTQPRHDQFQSTLLQEPLPFPNPTHQNPITSIGGNGVGTTVNINFCTSCSYRGNAVTIKNMLENAFPGINVVLANHPPAFPKRIVSKVIPVVQVGIVGVIMAGEQIFPKLGIMTPPAWYFSLRANRFGSIASVWLFGNFFQSALQSTGAFEVFCNGELVFSKLKEQRFPGEIELRGLVEKRIGISRTVSGL</sequence>
<evidence type="ECO:0000256" key="1">
    <source>
        <dbReference type="ARBA" id="ARBA00022729"/>
    </source>
</evidence>
<gene>
    <name evidence="4" type="ORF">F8388_022205</name>
    <name evidence="5" type="ORF">G4B88_001654</name>
</gene>
<dbReference type="PANTHER" id="PTHR13544:SF0">
    <property type="entry name" value="THIOREDOXIN REDUCTASE-LIKE SELENOPROTEIN T"/>
    <property type="match status" value="1"/>
</dbReference>
<keyword evidence="2" id="KW-0676">Redox-active center</keyword>
<dbReference type="InterPro" id="IPR036249">
    <property type="entry name" value="Thioredoxin-like_sf"/>
</dbReference>
<evidence type="ECO:0000256" key="2">
    <source>
        <dbReference type="ARBA" id="ARBA00023284"/>
    </source>
</evidence>
<dbReference type="EMBL" id="JAATIQ010000012">
    <property type="protein sequence ID" value="KAF4401460.1"/>
    <property type="molecule type" value="Genomic_DNA"/>
</dbReference>
<keyword evidence="1 3" id="KW-0732">Signal</keyword>
<accession>A0A7J6I478</accession>
<dbReference type="GO" id="GO:0045454">
    <property type="term" value="P:cell redox homeostasis"/>
    <property type="evidence" value="ECO:0007669"/>
    <property type="project" value="TreeGrafter"/>
</dbReference>
<dbReference type="InterPro" id="IPR011893">
    <property type="entry name" value="Selenoprotein_Rdx-typ"/>
</dbReference>
<dbReference type="Proteomes" id="UP000583929">
    <property type="component" value="Unassembled WGS sequence"/>
</dbReference>
<dbReference type="GO" id="GO:0005789">
    <property type="term" value="C:endoplasmic reticulum membrane"/>
    <property type="evidence" value="ECO:0007669"/>
    <property type="project" value="TreeGrafter"/>
</dbReference>
<evidence type="ECO:0000313" key="5">
    <source>
        <dbReference type="EMBL" id="KAF4401460.1"/>
    </source>
</evidence>
<name>A0A7J6I478_CANSA</name>
<evidence type="ECO:0000313" key="4">
    <source>
        <dbReference type="EMBL" id="KAF4379118.1"/>
    </source>
</evidence>
<protein>
    <recommendedName>
        <fullName evidence="8">SelT-like protein</fullName>
    </recommendedName>
</protein>
<dbReference type="AlphaFoldDB" id="A0A7J6I478"/>
<dbReference type="NCBIfam" id="TIGR02174">
    <property type="entry name" value="CXXU_selWTH"/>
    <property type="match status" value="1"/>
</dbReference>
<dbReference type="GO" id="GO:0004791">
    <property type="term" value="F:thioredoxin-disulfide reductase (NADPH) activity"/>
    <property type="evidence" value="ECO:0007669"/>
    <property type="project" value="TreeGrafter"/>
</dbReference>
<keyword evidence="7" id="KW-1185">Reference proteome</keyword>
<evidence type="ECO:0000313" key="6">
    <source>
        <dbReference type="Proteomes" id="UP000525078"/>
    </source>
</evidence>
<feature type="signal peptide" evidence="3">
    <location>
        <begin position="1"/>
        <end position="23"/>
    </location>
</feature>
<dbReference type="EMBL" id="JAATIP010000070">
    <property type="protein sequence ID" value="KAF4379118.1"/>
    <property type="molecule type" value="Genomic_DNA"/>
</dbReference>
<feature type="chain" id="PRO_5036205229" description="SelT-like protein" evidence="3">
    <location>
        <begin position="24"/>
        <end position="226"/>
    </location>
</feature>
<evidence type="ECO:0008006" key="8">
    <source>
        <dbReference type="Google" id="ProtNLM"/>
    </source>
</evidence>
<dbReference type="Proteomes" id="UP000525078">
    <property type="component" value="Unassembled WGS sequence"/>
</dbReference>